<reference evidence="8 9" key="1">
    <citation type="submission" date="2024-02" db="EMBL/GenBank/DDBJ databases">
        <title>Deinococcus xinjiangensis NBRC 107630.</title>
        <authorList>
            <person name="Ichikawa N."/>
            <person name="Katano-Makiyama Y."/>
            <person name="Hidaka K."/>
        </authorList>
    </citation>
    <scope>NUCLEOTIDE SEQUENCE [LARGE SCALE GENOMIC DNA]</scope>
    <source>
        <strain evidence="8 9">NBRC 107630</strain>
    </source>
</reference>
<dbReference type="PANTHER" id="PTHR24095:SF14">
    <property type="entry name" value="ACETYL-COENZYME A SYNTHETASE 1"/>
    <property type="match status" value="1"/>
</dbReference>
<evidence type="ECO:0000256" key="2">
    <source>
        <dbReference type="ARBA" id="ARBA00022598"/>
    </source>
</evidence>
<keyword evidence="3" id="KW-0547">Nucleotide-binding</keyword>
<dbReference type="Pfam" id="PF13193">
    <property type="entry name" value="AMP-binding_C"/>
    <property type="match status" value="1"/>
</dbReference>
<evidence type="ECO:0000313" key="8">
    <source>
        <dbReference type="EMBL" id="GAA5501448.1"/>
    </source>
</evidence>
<evidence type="ECO:0000256" key="4">
    <source>
        <dbReference type="ARBA" id="ARBA00022840"/>
    </source>
</evidence>
<protein>
    <recommendedName>
        <fullName evidence="1">acetate--CoA ligase</fullName>
        <ecNumber evidence="1">6.2.1.1</ecNumber>
    </recommendedName>
</protein>
<dbReference type="InterPro" id="IPR000873">
    <property type="entry name" value="AMP-dep_synth/lig_dom"/>
</dbReference>
<evidence type="ECO:0000256" key="5">
    <source>
        <dbReference type="ARBA" id="ARBA00022990"/>
    </source>
</evidence>
<accession>A0ABP9V844</accession>
<name>A0ABP9V844_9DEIO</name>
<dbReference type="Gene3D" id="3.40.50.12780">
    <property type="entry name" value="N-terminal domain of ligase-like"/>
    <property type="match status" value="1"/>
</dbReference>
<dbReference type="InterPro" id="IPR025110">
    <property type="entry name" value="AMP-bd_C"/>
</dbReference>
<keyword evidence="9" id="KW-1185">Reference proteome</keyword>
<dbReference type="InterPro" id="IPR042099">
    <property type="entry name" value="ANL_N_sf"/>
</dbReference>
<dbReference type="Pfam" id="PF00501">
    <property type="entry name" value="AMP-binding"/>
    <property type="match status" value="1"/>
</dbReference>
<keyword evidence="4" id="KW-0067">ATP-binding</keyword>
<dbReference type="PANTHER" id="PTHR24095">
    <property type="entry name" value="ACETYL-COENZYME A SYNTHETASE"/>
    <property type="match status" value="1"/>
</dbReference>
<proteinExistence type="predicted"/>
<dbReference type="SUPFAM" id="SSF56801">
    <property type="entry name" value="Acetyl-CoA synthetase-like"/>
    <property type="match status" value="1"/>
</dbReference>
<evidence type="ECO:0000256" key="3">
    <source>
        <dbReference type="ARBA" id="ARBA00022741"/>
    </source>
</evidence>
<dbReference type="EC" id="6.2.1.1" evidence="1"/>
<keyword evidence="5" id="KW-0007">Acetylation</keyword>
<evidence type="ECO:0000256" key="1">
    <source>
        <dbReference type="ARBA" id="ARBA00013275"/>
    </source>
</evidence>
<gene>
    <name evidence="8" type="primary">acsA</name>
    <name evidence="8" type="ORF">Dxin01_01180</name>
</gene>
<evidence type="ECO:0000259" key="6">
    <source>
        <dbReference type="Pfam" id="PF00501"/>
    </source>
</evidence>
<evidence type="ECO:0000313" key="9">
    <source>
        <dbReference type="Proteomes" id="UP001458946"/>
    </source>
</evidence>
<dbReference type="InterPro" id="IPR045851">
    <property type="entry name" value="AMP-bd_C_sf"/>
</dbReference>
<feature type="domain" description="AMP-dependent synthetase/ligase" evidence="6">
    <location>
        <begin position="2"/>
        <end position="68"/>
    </location>
</feature>
<evidence type="ECO:0000259" key="7">
    <source>
        <dbReference type="Pfam" id="PF13193"/>
    </source>
</evidence>
<dbReference type="EMBL" id="BAABRN010000009">
    <property type="protein sequence ID" value="GAA5501448.1"/>
    <property type="molecule type" value="Genomic_DNA"/>
</dbReference>
<organism evidence="8 9">
    <name type="scientific">Deinococcus xinjiangensis</name>
    <dbReference type="NCBI Taxonomy" id="457454"/>
    <lineage>
        <taxon>Bacteria</taxon>
        <taxon>Thermotogati</taxon>
        <taxon>Deinococcota</taxon>
        <taxon>Deinococci</taxon>
        <taxon>Deinococcales</taxon>
        <taxon>Deinococcaceae</taxon>
        <taxon>Deinococcus</taxon>
    </lineage>
</organism>
<dbReference type="Proteomes" id="UP001458946">
    <property type="component" value="Unassembled WGS sequence"/>
</dbReference>
<sequence length="225" mass="24208">MVIDNWWQTELGAPTIGTHARWPARPGFAGRPLAGIDADVVDENGDPVEVGKQGFLVIKKPFPSMMRGVHGNPEKYESVWNENPAGYTSGDLAVKDEHGYISILGRADDVLSVAGHRIGSADVEDALVSHPAVAEAAVIGIPDPLKGEAIIAHVILRRGYEDQVGRGLRASITEHVRHQLGPIGSPQEIRVVESLPKTRSGKIMRRVLRAQAMGQDPGDLTTLEG</sequence>
<comment type="caution">
    <text evidence="8">The sequence shown here is derived from an EMBL/GenBank/DDBJ whole genome shotgun (WGS) entry which is preliminary data.</text>
</comment>
<feature type="domain" description="AMP-binding enzyme C-terminal" evidence="7">
    <location>
        <begin position="123"/>
        <end position="202"/>
    </location>
</feature>
<keyword evidence="2" id="KW-0436">Ligase</keyword>
<dbReference type="Gene3D" id="3.30.300.30">
    <property type="match status" value="1"/>
</dbReference>